<keyword evidence="3" id="KW-0812">Transmembrane</keyword>
<feature type="domain" description="Major facilitator superfamily (MFS) profile" evidence="4">
    <location>
        <begin position="25"/>
        <end position="423"/>
    </location>
</feature>
<dbReference type="PROSITE" id="PS50850">
    <property type="entry name" value="MFS"/>
    <property type="match status" value="1"/>
</dbReference>
<evidence type="ECO:0000313" key="6">
    <source>
        <dbReference type="Proteomes" id="UP000267251"/>
    </source>
</evidence>
<dbReference type="Gene3D" id="1.20.1250.20">
    <property type="entry name" value="MFS general substrate transporter like domains"/>
    <property type="match status" value="1"/>
</dbReference>
<keyword evidence="3" id="KW-0472">Membrane</keyword>
<dbReference type="PANTHER" id="PTHR11360">
    <property type="entry name" value="MONOCARBOXYLATE TRANSPORTER"/>
    <property type="match status" value="1"/>
</dbReference>
<proteinExistence type="inferred from homology"/>
<dbReference type="Pfam" id="PF07690">
    <property type="entry name" value="MFS_1"/>
    <property type="match status" value="1"/>
</dbReference>
<feature type="transmembrane region" description="Helical" evidence="3">
    <location>
        <begin position="368"/>
        <end position="390"/>
    </location>
</feature>
<gene>
    <name evidence="5" type="ORF">BJ684DRAFT_12870</name>
</gene>
<dbReference type="InterPro" id="IPR050327">
    <property type="entry name" value="Proton-linked_MCT"/>
</dbReference>
<sequence>MEDRVIKSDILSSTYPPDHPRGWFMIALAFMAYFIVDGYSYAWGLYQRAYVESPEYAGVPTSTIALIGSVCLSTIFGLGLFVGTLIRYCGIQKTLLAGTICFPLGLLLASFATAIWHLFLTQALLSGIGGSLIVFSISHLPSQWFNSRRGIASGLAYAGSCIGSVVQLEVTEVMLENLGIRWSLRIMATASFVILLTVTIFIRERLPPSPPDIPLSEKTGKVRGRVQVILSQIIDYSLLSRPRIILLMVMCVVYALSYMAPFFFLPSYASYIGLSNSMGTNITTALALSDAAGRIVLGLAADRFGALNLLIIACFIVTLTDLILWPLATSAGMLLGFAIIFGFFQSAFVSILPIVTASLVDPAEASSAIGLVLGIGFVGDLAGSPIFGALFDITHTYLPSQIFAGSVSALGTLLLLPLRFILTKSFFKKI</sequence>
<accession>A0A4P9XYG6</accession>
<reference evidence="6" key="1">
    <citation type="journal article" date="2018" name="Nat. Microbiol.">
        <title>Leveraging single-cell genomics to expand the fungal tree of life.</title>
        <authorList>
            <person name="Ahrendt S.R."/>
            <person name="Quandt C.A."/>
            <person name="Ciobanu D."/>
            <person name="Clum A."/>
            <person name="Salamov A."/>
            <person name="Andreopoulos B."/>
            <person name="Cheng J.F."/>
            <person name="Woyke T."/>
            <person name="Pelin A."/>
            <person name="Henrissat B."/>
            <person name="Reynolds N.K."/>
            <person name="Benny G.L."/>
            <person name="Smith M.E."/>
            <person name="James T.Y."/>
            <person name="Grigoriev I.V."/>
        </authorList>
    </citation>
    <scope>NUCLEOTIDE SEQUENCE [LARGE SCALE GENOMIC DNA]</scope>
</reference>
<dbReference type="InterPro" id="IPR036259">
    <property type="entry name" value="MFS_trans_sf"/>
</dbReference>
<feature type="transmembrane region" description="Helical" evidence="3">
    <location>
        <begin position="95"/>
        <end position="116"/>
    </location>
</feature>
<feature type="transmembrane region" description="Helical" evidence="3">
    <location>
        <begin position="244"/>
        <end position="265"/>
    </location>
</feature>
<dbReference type="AlphaFoldDB" id="A0A4P9XYG6"/>
<dbReference type="Proteomes" id="UP000267251">
    <property type="component" value="Unassembled WGS sequence"/>
</dbReference>
<evidence type="ECO:0000256" key="2">
    <source>
        <dbReference type="ARBA" id="ARBA00006727"/>
    </source>
</evidence>
<feature type="transmembrane region" description="Helical" evidence="3">
    <location>
        <begin position="402"/>
        <end position="422"/>
    </location>
</feature>
<dbReference type="SUPFAM" id="SSF103473">
    <property type="entry name" value="MFS general substrate transporter"/>
    <property type="match status" value="1"/>
</dbReference>
<dbReference type="InterPro" id="IPR020846">
    <property type="entry name" value="MFS_dom"/>
</dbReference>
<evidence type="ECO:0000256" key="1">
    <source>
        <dbReference type="ARBA" id="ARBA00004141"/>
    </source>
</evidence>
<dbReference type="InterPro" id="IPR011701">
    <property type="entry name" value="MFS"/>
</dbReference>
<dbReference type="PANTHER" id="PTHR11360:SF284">
    <property type="entry name" value="EG:103B4.3 PROTEIN-RELATED"/>
    <property type="match status" value="1"/>
</dbReference>
<dbReference type="EMBL" id="KZ988877">
    <property type="protein sequence ID" value="RKP11478.1"/>
    <property type="molecule type" value="Genomic_DNA"/>
</dbReference>
<feature type="transmembrane region" description="Helical" evidence="3">
    <location>
        <begin position="122"/>
        <end position="140"/>
    </location>
</feature>
<dbReference type="OrthoDB" id="6509908at2759"/>
<keyword evidence="6" id="KW-1185">Reference proteome</keyword>
<comment type="similarity">
    <text evidence="2">Belongs to the major facilitator superfamily. Monocarboxylate porter (TC 2.A.1.13) family.</text>
</comment>
<evidence type="ECO:0000256" key="3">
    <source>
        <dbReference type="SAM" id="Phobius"/>
    </source>
</evidence>
<name>A0A4P9XYG6_9FUNG</name>
<keyword evidence="3" id="KW-1133">Transmembrane helix</keyword>
<dbReference type="GO" id="GO:0016020">
    <property type="term" value="C:membrane"/>
    <property type="evidence" value="ECO:0007669"/>
    <property type="project" value="UniProtKB-SubCell"/>
</dbReference>
<protein>
    <submittedName>
        <fullName evidence="5">Major facilitator superfamily domain-containing protein</fullName>
    </submittedName>
</protein>
<feature type="transmembrane region" description="Helical" evidence="3">
    <location>
        <begin position="63"/>
        <end position="83"/>
    </location>
</feature>
<organism evidence="5 6">
    <name type="scientific">Piptocephalis cylindrospora</name>
    <dbReference type="NCBI Taxonomy" id="1907219"/>
    <lineage>
        <taxon>Eukaryota</taxon>
        <taxon>Fungi</taxon>
        <taxon>Fungi incertae sedis</taxon>
        <taxon>Zoopagomycota</taxon>
        <taxon>Zoopagomycotina</taxon>
        <taxon>Zoopagomycetes</taxon>
        <taxon>Zoopagales</taxon>
        <taxon>Piptocephalidaceae</taxon>
        <taxon>Piptocephalis</taxon>
    </lineage>
</organism>
<comment type="subcellular location">
    <subcellularLocation>
        <location evidence="1">Membrane</location>
        <topology evidence="1">Multi-pass membrane protein</topology>
    </subcellularLocation>
</comment>
<feature type="transmembrane region" description="Helical" evidence="3">
    <location>
        <begin position="21"/>
        <end position="43"/>
    </location>
</feature>
<feature type="transmembrane region" description="Helical" evidence="3">
    <location>
        <begin position="182"/>
        <end position="202"/>
    </location>
</feature>
<dbReference type="GO" id="GO:0022857">
    <property type="term" value="F:transmembrane transporter activity"/>
    <property type="evidence" value="ECO:0007669"/>
    <property type="project" value="InterPro"/>
</dbReference>
<evidence type="ECO:0000313" key="5">
    <source>
        <dbReference type="EMBL" id="RKP11478.1"/>
    </source>
</evidence>
<feature type="transmembrane region" description="Helical" evidence="3">
    <location>
        <begin position="334"/>
        <end position="356"/>
    </location>
</feature>
<evidence type="ECO:0000259" key="4">
    <source>
        <dbReference type="PROSITE" id="PS50850"/>
    </source>
</evidence>
<feature type="transmembrane region" description="Helical" evidence="3">
    <location>
        <begin position="309"/>
        <end position="328"/>
    </location>
</feature>